<dbReference type="AlphaFoldDB" id="A0A4Q1CZX0"/>
<dbReference type="InterPro" id="IPR012334">
    <property type="entry name" value="Pectin_lyas_fold"/>
</dbReference>
<dbReference type="Gene3D" id="2.60.40.10">
    <property type="entry name" value="Immunoglobulins"/>
    <property type="match status" value="1"/>
</dbReference>
<keyword evidence="4" id="KW-1185">Reference proteome</keyword>
<gene>
    <name evidence="3" type="ORF">ESB13_22705</name>
</gene>
<dbReference type="InterPro" id="IPR006626">
    <property type="entry name" value="PbH1"/>
</dbReference>
<evidence type="ECO:0000256" key="1">
    <source>
        <dbReference type="SAM" id="SignalP"/>
    </source>
</evidence>
<organism evidence="3 4">
    <name type="scientific">Filimonas effusa</name>
    <dbReference type="NCBI Taxonomy" id="2508721"/>
    <lineage>
        <taxon>Bacteria</taxon>
        <taxon>Pseudomonadati</taxon>
        <taxon>Bacteroidota</taxon>
        <taxon>Chitinophagia</taxon>
        <taxon>Chitinophagales</taxon>
        <taxon>Chitinophagaceae</taxon>
        <taxon>Filimonas</taxon>
    </lineage>
</organism>
<protein>
    <submittedName>
        <fullName evidence="3">Right-handed parallel beta-helix repeat-containing protein</fullName>
    </submittedName>
</protein>
<evidence type="ECO:0000259" key="2">
    <source>
        <dbReference type="Pfam" id="PF13229"/>
    </source>
</evidence>
<feature type="chain" id="PRO_5020545557" evidence="1">
    <location>
        <begin position="23"/>
        <end position="698"/>
    </location>
</feature>
<dbReference type="SUPFAM" id="SSF51126">
    <property type="entry name" value="Pectin lyase-like"/>
    <property type="match status" value="2"/>
</dbReference>
<feature type="signal peptide" evidence="1">
    <location>
        <begin position="1"/>
        <end position="22"/>
    </location>
</feature>
<name>A0A4Q1CZX0_9BACT</name>
<dbReference type="OrthoDB" id="9807299at2"/>
<dbReference type="Proteomes" id="UP000290545">
    <property type="component" value="Unassembled WGS sequence"/>
</dbReference>
<evidence type="ECO:0000313" key="3">
    <source>
        <dbReference type="EMBL" id="RXK80967.1"/>
    </source>
</evidence>
<dbReference type="SMART" id="SM00710">
    <property type="entry name" value="PbH1"/>
    <property type="match status" value="5"/>
</dbReference>
<feature type="domain" description="Right handed beta helix" evidence="2">
    <location>
        <begin position="502"/>
        <end position="675"/>
    </location>
</feature>
<dbReference type="InterPro" id="IPR011050">
    <property type="entry name" value="Pectin_lyase_fold/virulence"/>
</dbReference>
<proteinExistence type="predicted"/>
<sequence length="698" mass="76865">MKISNTKLLLLLCLFLPQLLMAAGTPTLSTPANNSTGYMPNTSFFWNAVSGSVTYQIQIATDAGFSSIVAGREGLPIPRYVPVDALPFSTLYWRVRARDAAGYGSWSATFQYTLSIPPNVYHIASGASAASIANTITSATKPALIVFPASENFTFYPTGTAKFLFDLSSLENLVIDGNNSNITIANRADVGFLRIQQSSKICIKRLTVDWNPLPHTLLDVIKVDTSEANTLNITVRLRKKSAATGDYYPEITNNPGFTDYWSWAYLLDKDNRGAVKRITSSSFGLQPSDVIKQVCSDPPTYNIYRKNSSSGRFFATGDILTIVCRNNVGSFASTTSCTDITFDSITNYSSPIGCYYSYDGSDMKVLNCQAALKDSFRYVSANADGVHCRANPIGPWVERCSFIGNSDDGVALYNKGTSVKSKTNDTTLIVNNEFNNLKAGDNFTIYIPKLGIIPDTSFIVKTVTNNGNGTSTIRFSPAIPTAFYNSMTDLGNTDLQQNVQLYNNSRRNAMFMVHDSRFTVRGRGAIIRAFNGVVSNTKFYNCSSPGILLYNEAAQWYNGLYNEQLSINDNDIRDCGYDGYGENAGAIDVRFNKIRFSGSVYEDSISPIMPNKRIHIRNNSIKNAAKHGITLFNTVTGLIEDNIFTSTIPGFFYSGNHYGVYLNTTDSCIIRGNNFSGDTRPFTSLYYKVNTTNDSYTP</sequence>
<dbReference type="InterPro" id="IPR013783">
    <property type="entry name" value="Ig-like_fold"/>
</dbReference>
<dbReference type="EMBL" id="SDHZ01000005">
    <property type="protein sequence ID" value="RXK80967.1"/>
    <property type="molecule type" value="Genomic_DNA"/>
</dbReference>
<comment type="caution">
    <text evidence="3">The sequence shown here is derived from an EMBL/GenBank/DDBJ whole genome shotgun (WGS) entry which is preliminary data.</text>
</comment>
<reference evidence="3 4" key="1">
    <citation type="submission" date="2019-01" db="EMBL/GenBank/DDBJ databases">
        <title>Filimonas sp. strain TTM-71.</title>
        <authorList>
            <person name="Chen W.-M."/>
        </authorList>
    </citation>
    <scope>NUCLEOTIDE SEQUENCE [LARGE SCALE GENOMIC DNA]</scope>
    <source>
        <strain evidence="3 4">TTM-71</strain>
    </source>
</reference>
<dbReference type="Gene3D" id="2.160.20.10">
    <property type="entry name" value="Single-stranded right-handed beta-helix, Pectin lyase-like"/>
    <property type="match status" value="1"/>
</dbReference>
<dbReference type="Pfam" id="PF13229">
    <property type="entry name" value="Beta_helix"/>
    <property type="match status" value="1"/>
</dbReference>
<dbReference type="InterPro" id="IPR039448">
    <property type="entry name" value="Beta_helix"/>
</dbReference>
<dbReference type="RefSeq" id="WP_129006186.1">
    <property type="nucleotide sequence ID" value="NZ_SDHZ01000005.1"/>
</dbReference>
<keyword evidence="1" id="KW-0732">Signal</keyword>
<accession>A0A4Q1CZX0</accession>
<evidence type="ECO:0000313" key="4">
    <source>
        <dbReference type="Proteomes" id="UP000290545"/>
    </source>
</evidence>